<dbReference type="EMBL" id="NGKB01000004">
    <property type="protein sequence ID" value="RSU15881.1"/>
    <property type="molecule type" value="Genomic_DNA"/>
</dbReference>
<keyword evidence="2" id="KW-1133">Transmembrane helix</keyword>
<sequence>MRKIIIWVTLLLVTVVSSQQVYAEMPRLDNQMTIQLSHDNQGQEATPFSVYEISREDYEEALNNKYEMSSEKTNEWLSEIRANKVREVVASSDQKAVFDLPKYSDSQGLNYYVILQSQPDKDELSTQVIYEALPIFLSFENVESDFFEINTKRVSHSSSIYFFKYSSGERQLPLEKAQFVLYRELLDGKREYLMNPKNDSWKSINQLTDAYQFESNKDGLVLIPYLELLPGTYYFEETKAPKGFKITKESQKIPLVVKSDSISGLVMTINAEVLETLKAGQLPQEVIAKGTPRVLNDSIKRPPKKDIPNEEQPKKNVFLPKTGEHMWQFSSVGLALIFIGIIIRKRGKENE</sequence>
<dbReference type="AlphaFoldDB" id="A0A430B6E1"/>
<dbReference type="GeneID" id="95581742"/>
<evidence type="ECO:0000313" key="4">
    <source>
        <dbReference type="EMBL" id="RSU15881.1"/>
    </source>
</evidence>
<keyword evidence="2" id="KW-0472">Membrane</keyword>
<accession>A0A430B6E1</accession>
<dbReference type="Gene3D" id="2.60.40.10">
    <property type="entry name" value="Immunoglobulins"/>
    <property type="match status" value="1"/>
</dbReference>
<dbReference type="Pfam" id="PF17802">
    <property type="entry name" value="SpaA"/>
    <property type="match status" value="1"/>
</dbReference>
<dbReference type="RefSeq" id="WP_126792762.1">
    <property type="nucleotide sequence ID" value="NZ_CP060720.1"/>
</dbReference>
<feature type="region of interest" description="Disordered" evidence="1">
    <location>
        <begin position="293"/>
        <end position="314"/>
    </location>
</feature>
<feature type="transmembrane region" description="Helical" evidence="2">
    <location>
        <begin position="325"/>
        <end position="343"/>
    </location>
</feature>
<name>A0A430B6E1_9ENTE</name>
<dbReference type="Proteomes" id="UP000288028">
    <property type="component" value="Unassembled WGS sequence"/>
</dbReference>
<protein>
    <recommendedName>
        <fullName evidence="3">SpaA-like prealbumin fold domain-containing protein</fullName>
    </recommendedName>
</protein>
<keyword evidence="2" id="KW-0812">Transmembrane</keyword>
<evidence type="ECO:0000313" key="5">
    <source>
        <dbReference type="Proteomes" id="UP000288028"/>
    </source>
</evidence>
<dbReference type="OrthoDB" id="2326665at2"/>
<keyword evidence="5" id="KW-1185">Reference proteome</keyword>
<dbReference type="NCBIfam" id="TIGR01167">
    <property type="entry name" value="LPXTG_anchor"/>
    <property type="match status" value="1"/>
</dbReference>
<reference evidence="4 5" key="1">
    <citation type="submission" date="2017-05" db="EMBL/GenBank/DDBJ databases">
        <title>Vagococcus spp. assemblies.</title>
        <authorList>
            <person name="Gulvik C.A."/>
        </authorList>
    </citation>
    <scope>NUCLEOTIDE SEQUENCE [LARGE SCALE GENOMIC DNA]</scope>
    <source>
        <strain evidence="4 5">SS1714</strain>
    </source>
</reference>
<dbReference type="InterPro" id="IPR013783">
    <property type="entry name" value="Ig-like_fold"/>
</dbReference>
<feature type="compositionally biased region" description="Basic and acidic residues" evidence="1">
    <location>
        <begin position="298"/>
        <end position="314"/>
    </location>
</feature>
<feature type="domain" description="SpaA-like prealbumin fold" evidence="3">
    <location>
        <begin position="169"/>
        <end position="255"/>
    </location>
</feature>
<evidence type="ECO:0000259" key="3">
    <source>
        <dbReference type="Pfam" id="PF17802"/>
    </source>
</evidence>
<dbReference type="InterPro" id="IPR041033">
    <property type="entry name" value="SpaA_PFL_dom_1"/>
</dbReference>
<proteinExistence type="predicted"/>
<gene>
    <name evidence="4" type="ORF">CBF28_05455</name>
</gene>
<organism evidence="4 5">
    <name type="scientific">Vagococcus carniphilus</name>
    <dbReference type="NCBI Taxonomy" id="218144"/>
    <lineage>
        <taxon>Bacteria</taxon>
        <taxon>Bacillati</taxon>
        <taxon>Bacillota</taxon>
        <taxon>Bacilli</taxon>
        <taxon>Lactobacillales</taxon>
        <taxon>Enterococcaceae</taxon>
        <taxon>Vagococcus</taxon>
    </lineage>
</organism>
<comment type="caution">
    <text evidence="4">The sequence shown here is derived from an EMBL/GenBank/DDBJ whole genome shotgun (WGS) entry which is preliminary data.</text>
</comment>
<evidence type="ECO:0000256" key="1">
    <source>
        <dbReference type="SAM" id="MobiDB-lite"/>
    </source>
</evidence>
<evidence type="ECO:0000256" key="2">
    <source>
        <dbReference type="SAM" id="Phobius"/>
    </source>
</evidence>